<feature type="transmembrane region" description="Helical" evidence="11">
    <location>
        <begin position="186"/>
        <end position="211"/>
    </location>
</feature>
<dbReference type="InterPro" id="IPR001807">
    <property type="entry name" value="ClC"/>
</dbReference>
<keyword evidence="3 11" id="KW-0812">Transmembrane</keyword>
<dbReference type="STRING" id="94624.Bpet3321"/>
<feature type="domain" description="CBS" evidence="12">
    <location>
        <begin position="472"/>
        <end position="530"/>
    </location>
</feature>
<dbReference type="eggNOG" id="COG0517">
    <property type="taxonomic scope" value="Bacteria"/>
</dbReference>
<comment type="subcellular location">
    <subcellularLocation>
        <location evidence="1">Membrane</location>
        <topology evidence="1">Multi-pass membrane protein</topology>
    </subcellularLocation>
</comment>
<evidence type="ECO:0000256" key="8">
    <source>
        <dbReference type="ARBA" id="ARBA00023214"/>
    </source>
</evidence>
<feature type="transmembrane region" description="Helical" evidence="11">
    <location>
        <begin position="223"/>
        <end position="240"/>
    </location>
</feature>
<dbReference type="PRINTS" id="PR00762">
    <property type="entry name" value="CLCHANNEL"/>
</dbReference>
<dbReference type="SUPFAM" id="SSF81340">
    <property type="entry name" value="Clc chloride channel"/>
    <property type="match status" value="1"/>
</dbReference>
<evidence type="ECO:0000256" key="10">
    <source>
        <dbReference type="PROSITE-ProRule" id="PRU00703"/>
    </source>
</evidence>
<keyword evidence="5" id="KW-0406">Ion transport</keyword>
<dbReference type="InterPro" id="IPR050368">
    <property type="entry name" value="ClC-type_chloride_channel"/>
</dbReference>
<feature type="transmembrane region" description="Helical" evidence="11">
    <location>
        <begin position="360"/>
        <end position="379"/>
    </location>
</feature>
<keyword evidence="10" id="KW-0129">CBS domain</keyword>
<keyword evidence="2" id="KW-0813">Transport</keyword>
<dbReference type="Gene3D" id="1.10.3080.10">
    <property type="entry name" value="Clc chloride channel"/>
    <property type="match status" value="1"/>
</dbReference>
<name>A9HWW1_BORPD</name>
<reference evidence="13 14" key="1">
    <citation type="journal article" date="2008" name="BMC Genomics">
        <title>The missing link: Bordetella petrii is endowed with both the metabolic versatility of environmental bacteria and virulence traits of pathogenic Bordetellae.</title>
        <authorList>
            <person name="Gross R."/>
            <person name="Guzman C.A."/>
            <person name="Sebaihia M."/>
            <person name="Martins Dos Santos V.A."/>
            <person name="Pieper D.H."/>
            <person name="Koebnik R."/>
            <person name="Lechner M."/>
            <person name="Bartels D."/>
            <person name="Buhrmester J."/>
            <person name="Choudhuri J.V."/>
            <person name="Ebensen T."/>
            <person name="Gaigalat L."/>
            <person name="Herrmann S."/>
            <person name="Khachane A.N."/>
            <person name="Larisch C."/>
            <person name="Link S."/>
            <person name="Linke B."/>
            <person name="Meyer F."/>
            <person name="Mormann S."/>
            <person name="Nakunst D."/>
            <person name="Rueckert C."/>
            <person name="Schneiker-Bekel S."/>
            <person name="Schulze K."/>
            <person name="Vorhoelter F.J."/>
            <person name="Yevsa T."/>
            <person name="Engle J.T."/>
            <person name="Goldman W.E."/>
            <person name="Puehler A."/>
            <person name="Goebel U.B."/>
            <person name="Goesmann A."/>
            <person name="Bloecker H."/>
            <person name="Kaiser O."/>
            <person name="Martinez-Arias R."/>
        </authorList>
    </citation>
    <scope>NUCLEOTIDE SEQUENCE [LARGE SCALE GENOMIC DNA]</scope>
    <source>
        <strain evidence="14">ATCC BAA-461 / DSM 12804 / CCUG 43448 / CIP 107267 / Se-1111R</strain>
    </source>
</reference>
<gene>
    <name evidence="13" type="ordered locus">Bpet3321</name>
</gene>
<dbReference type="InterPro" id="IPR046342">
    <property type="entry name" value="CBS_dom_sf"/>
</dbReference>
<evidence type="ECO:0000313" key="14">
    <source>
        <dbReference type="Proteomes" id="UP000001225"/>
    </source>
</evidence>
<proteinExistence type="predicted"/>
<dbReference type="SMART" id="SM00116">
    <property type="entry name" value="CBS"/>
    <property type="match status" value="2"/>
</dbReference>
<keyword evidence="9" id="KW-0407">Ion channel</keyword>
<feature type="transmembrane region" description="Helical" evidence="11">
    <location>
        <begin position="417"/>
        <end position="438"/>
    </location>
</feature>
<evidence type="ECO:0000256" key="6">
    <source>
        <dbReference type="ARBA" id="ARBA00023136"/>
    </source>
</evidence>
<dbReference type="eggNOG" id="COG0038">
    <property type="taxonomic scope" value="Bacteria"/>
</dbReference>
<dbReference type="InterPro" id="IPR014743">
    <property type="entry name" value="Cl-channel_core"/>
</dbReference>
<evidence type="ECO:0000256" key="2">
    <source>
        <dbReference type="ARBA" id="ARBA00022448"/>
    </source>
</evidence>
<dbReference type="SUPFAM" id="SSF54631">
    <property type="entry name" value="CBS-domain pair"/>
    <property type="match status" value="1"/>
</dbReference>
<dbReference type="EMBL" id="AM902716">
    <property type="protein sequence ID" value="CAP43663.1"/>
    <property type="molecule type" value="Genomic_DNA"/>
</dbReference>
<dbReference type="PROSITE" id="PS51371">
    <property type="entry name" value="CBS"/>
    <property type="match status" value="2"/>
</dbReference>
<sequence length="617" mass="65242">MPPVLFLFVRSLRMAPPAPLSSARPPSSARLGDFTTDRRVLLLMCMAVLVGLAGVGAAWVLLRLIALCTNLAYYGRFSFENLPIAGNTLGWAAVAVPVVGCIIIGFMARYGSEKIRGHGIPEAMEAILIGKSRIQPKVAVLKPLSSAVSIGTGGPFGAEGPIIMTGGAIGSLLAQMVHMSSSERKTLLVAGAAAGMTAVFGTPVAAILLAVELLLFEWKPRSFLPVAVAAVVAAAARPLLFDAAPIFPYSGVGQPSLHHVVAWAAVGIMAGLGSGVLTALVYAAEDLFEKLPIHWMWWPAIGGLVIGLGGLIEPAALGVGYDNIIDLLAGKLALQAVLLLLVVKVVIWSVALGSGTSGGVLAPLLIFGGALGALATPALPHADPGFWALLGMAAMMGGTMRAPLTATLFAVELTGNFSVLLPVLTACAFAYGLTVLLLKRSILTEKIARRGHHITREYHVDPFDLVRVSAVMTTKVETLPASMRVADAVAHFTTAERRHTSYPVVDGQGVVVGEITRADSLAWTLEDEDNARLLGEMVAHRELFVGYPDELASQAADRMALTGVGRLPIVERATGRLVGLVGRKDLLRVRAGRLRDERERTAYFRWRSARRRPADTL</sequence>
<evidence type="ECO:0000256" key="9">
    <source>
        <dbReference type="ARBA" id="ARBA00023303"/>
    </source>
</evidence>
<dbReference type="KEGG" id="bpt:Bpet3321"/>
<dbReference type="Pfam" id="PF00571">
    <property type="entry name" value="CBS"/>
    <property type="match status" value="2"/>
</dbReference>
<keyword evidence="7" id="KW-0869">Chloride channel</keyword>
<feature type="transmembrane region" description="Helical" evidence="11">
    <location>
        <begin position="82"/>
        <end position="108"/>
    </location>
</feature>
<dbReference type="InterPro" id="IPR000644">
    <property type="entry name" value="CBS_dom"/>
</dbReference>
<accession>A9HWW1</accession>
<organism evidence="13 14">
    <name type="scientific">Bordetella petrii (strain ATCC BAA-461 / DSM 12804 / CCUG 43448 / CIP 107267 / Se-1111R)</name>
    <dbReference type="NCBI Taxonomy" id="340100"/>
    <lineage>
        <taxon>Bacteria</taxon>
        <taxon>Pseudomonadati</taxon>
        <taxon>Pseudomonadota</taxon>
        <taxon>Betaproteobacteria</taxon>
        <taxon>Burkholderiales</taxon>
        <taxon>Alcaligenaceae</taxon>
        <taxon>Bordetella</taxon>
    </lineage>
</organism>
<dbReference type="Proteomes" id="UP000001225">
    <property type="component" value="Chromosome"/>
</dbReference>
<keyword evidence="4 11" id="KW-1133">Transmembrane helix</keyword>
<feature type="domain" description="CBS" evidence="12">
    <location>
        <begin position="539"/>
        <end position="597"/>
    </location>
</feature>
<dbReference type="PANTHER" id="PTHR43427:SF6">
    <property type="entry name" value="CHLORIDE CHANNEL PROTEIN CLC-E"/>
    <property type="match status" value="1"/>
</dbReference>
<feature type="transmembrane region" description="Helical" evidence="11">
    <location>
        <begin position="332"/>
        <end position="354"/>
    </location>
</feature>
<dbReference type="GO" id="GO:0034707">
    <property type="term" value="C:chloride channel complex"/>
    <property type="evidence" value="ECO:0007669"/>
    <property type="project" value="UniProtKB-KW"/>
</dbReference>
<evidence type="ECO:0000313" key="13">
    <source>
        <dbReference type="EMBL" id="CAP43663.1"/>
    </source>
</evidence>
<keyword evidence="8" id="KW-0868">Chloride</keyword>
<feature type="transmembrane region" description="Helical" evidence="11">
    <location>
        <begin position="296"/>
        <end position="320"/>
    </location>
</feature>
<dbReference type="Gene3D" id="3.10.580.10">
    <property type="entry name" value="CBS-domain"/>
    <property type="match status" value="1"/>
</dbReference>
<keyword evidence="6 11" id="KW-0472">Membrane</keyword>
<dbReference type="CDD" id="cd00400">
    <property type="entry name" value="Voltage_gated_ClC"/>
    <property type="match status" value="1"/>
</dbReference>
<evidence type="ECO:0000256" key="5">
    <source>
        <dbReference type="ARBA" id="ARBA00023065"/>
    </source>
</evidence>
<feature type="transmembrane region" description="Helical" evidence="11">
    <location>
        <begin position="386"/>
        <end position="411"/>
    </location>
</feature>
<dbReference type="GO" id="GO:0005254">
    <property type="term" value="F:chloride channel activity"/>
    <property type="evidence" value="ECO:0007669"/>
    <property type="project" value="UniProtKB-KW"/>
</dbReference>
<evidence type="ECO:0000259" key="12">
    <source>
        <dbReference type="PROSITE" id="PS51371"/>
    </source>
</evidence>
<evidence type="ECO:0000256" key="3">
    <source>
        <dbReference type="ARBA" id="ARBA00022692"/>
    </source>
</evidence>
<keyword evidence="14" id="KW-1185">Reference proteome</keyword>
<evidence type="ECO:0000256" key="11">
    <source>
        <dbReference type="SAM" id="Phobius"/>
    </source>
</evidence>
<evidence type="ECO:0000256" key="1">
    <source>
        <dbReference type="ARBA" id="ARBA00004141"/>
    </source>
</evidence>
<evidence type="ECO:0000256" key="7">
    <source>
        <dbReference type="ARBA" id="ARBA00023173"/>
    </source>
</evidence>
<evidence type="ECO:0000256" key="4">
    <source>
        <dbReference type="ARBA" id="ARBA00022989"/>
    </source>
</evidence>
<feature type="transmembrane region" description="Helical" evidence="11">
    <location>
        <begin position="260"/>
        <end position="284"/>
    </location>
</feature>
<dbReference type="AlphaFoldDB" id="A9HWW1"/>
<dbReference type="Pfam" id="PF00654">
    <property type="entry name" value="Voltage_CLC"/>
    <property type="match status" value="1"/>
</dbReference>
<protein>
    <submittedName>
        <fullName evidence="13">Chloride channel protein</fullName>
    </submittedName>
</protein>
<feature type="transmembrane region" description="Helical" evidence="11">
    <location>
        <begin position="40"/>
        <end position="62"/>
    </location>
</feature>
<dbReference type="PANTHER" id="PTHR43427">
    <property type="entry name" value="CHLORIDE CHANNEL PROTEIN CLC-E"/>
    <property type="match status" value="1"/>
</dbReference>